<organism evidence="3 4">
    <name type="scientific">Aureliella helgolandensis</name>
    <dbReference type="NCBI Taxonomy" id="2527968"/>
    <lineage>
        <taxon>Bacteria</taxon>
        <taxon>Pseudomonadati</taxon>
        <taxon>Planctomycetota</taxon>
        <taxon>Planctomycetia</taxon>
        <taxon>Pirellulales</taxon>
        <taxon>Pirellulaceae</taxon>
        <taxon>Aureliella</taxon>
    </lineage>
</organism>
<dbReference type="InterPro" id="IPR017896">
    <property type="entry name" value="4Fe4S_Fe-S-bd"/>
</dbReference>
<feature type="domain" description="FMN-binding" evidence="2">
    <location>
        <begin position="109"/>
        <end position="189"/>
    </location>
</feature>
<keyword evidence="1" id="KW-1133">Transmembrane helix</keyword>
<name>A0A518G7X6_9BACT</name>
<protein>
    <submittedName>
        <fullName evidence="3">Electron transport complex subunit RsxG</fullName>
    </submittedName>
</protein>
<feature type="transmembrane region" description="Helical" evidence="1">
    <location>
        <begin position="534"/>
        <end position="556"/>
    </location>
</feature>
<proteinExistence type="predicted"/>
<dbReference type="GO" id="GO:0016020">
    <property type="term" value="C:membrane"/>
    <property type="evidence" value="ECO:0007669"/>
    <property type="project" value="InterPro"/>
</dbReference>
<keyword evidence="4" id="KW-1185">Reference proteome</keyword>
<dbReference type="SMART" id="SM00900">
    <property type="entry name" value="FMN_bind"/>
    <property type="match status" value="1"/>
</dbReference>
<evidence type="ECO:0000256" key="1">
    <source>
        <dbReference type="SAM" id="Phobius"/>
    </source>
</evidence>
<gene>
    <name evidence="3" type="primary">rsxG</name>
    <name evidence="3" type="ORF">Q31a_30060</name>
</gene>
<reference evidence="3 4" key="1">
    <citation type="submission" date="2019-02" db="EMBL/GenBank/DDBJ databases">
        <title>Deep-cultivation of Planctomycetes and their phenomic and genomic characterization uncovers novel biology.</title>
        <authorList>
            <person name="Wiegand S."/>
            <person name="Jogler M."/>
            <person name="Boedeker C."/>
            <person name="Pinto D."/>
            <person name="Vollmers J."/>
            <person name="Rivas-Marin E."/>
            <person name="Kohn T."/>
            <person name="Peeters S.H."/>
            <person name="Heuer A."/>
            <person name="Rast P."/>
            <person name="Oberbeckmann S."/>
            <person name="Bunk B."/>
            <person name="Jeske O."/>
            <person name="Meyerdierks A."/>
            <person name="Storesund J.E."/>
            <person name="Kallscheuer N."/>
            <person name="Luecker S."/>
            <person name="Lage O.M."/>
            <person name="Pohl T."/>
            <person name="Merkel B.J."/>
            <person name="Hornburger P."/>
            <person name="Mueller R.-W."/>
            <person name="Bruemmer F."/>
            <person name="Labrenz M."/>
            <person name="Spormann A.M."/>
            <person name="Op den Camp H."/>
            <person name="Overmann J."/>
            <person name="Amann R."/>
            <person name="Jetten M.S.M."/>
            <person name="Mascher T."/>
            <person name="Medema M.H."/>
            <person name="Devos D.P."/>
            <person name="Kaster A.-K."/>
            <person name="Ovreas L."/>
            <person name="Rohde M."/>
            <person name="Galperin M.Y."/>
            <person name="Jogler C."/>
        </authorList>
    </citation>
    <scope>NUCLEOTIDE SEQUENCE [LARGE SCALE GENOMIC DNA]</scope>
    <source>
        <strain evidence="3 4">Q31a</strain>
    </source>
</reference>
<accession>A0A518G7X6</accession>
<dbReference type="GO" id="GO:0010181">
    <property type="term" value="F:FMN binding"/>
    <property type="evidence" value="ECO:0007669"/>
    <property type="project" value="InterPro"/>
</dbReference>
<evidence type="ECO:0000313" key="3">
    <source>
        <dbReference type="EMBL" id="QDV24685.1"/>
    </source>
</evidence>
<feature type="transmembrane region" description="Helical" evidence="1">
    <location>
        <begin position="367"/>
        <end position="388"/>
    </location>
</feature>
<dbReference type="EMBL" id="CP036298">
    <property type="protein sequence ID" value="QDV24685.1"/>
    <property type="molecule type" value="Genomic_DNA"/>
</dbReference>
<dbReference type="OrthoDB" id="235065at2"/>
<evidence type="ECO:0000259" key="2">
    <source>
        <dbReference type="SMART" id="SM00900"/>
    </source>
</evidence>
<evidence type="ECO:0000313" key="4">
    <source>
        <dbReference type="Proteomes" id="UP000318017"/>
    </source>
</evidence>
<dbReference type="InterPro" id="IPR007329">
    <property type="entry name" value="FMN-bd"/>
</dbReference>
<dbReference type="RefSeq" id="WP_145078654.1">
    <property type="nucleotide sequence ID" value="NZ_CP036298.1"/>
</dbReference>
<keyword evidence="1" id="KW-0812">Transmembrane</keyword>
<feature type="transmembrane region" description="Helical" evidence="1">
    <location>
        <begin position="585"/>
        <end position="603"/>
    </location>
</feature>
<dbReference type="KEGG" id="ahel:Q31a_30060"/>
<feature type="transmembrane region" description="Helical" evidence="1">
    <location>
        <begin position="508"/>
        <end position="528"/>
    </location>
</feature>
<dbReference type="Pfam" id="PF04205">
    <property type="entry name" value="FMN_bind"/>
    <property type="match status" value="1"/>
</dbReference>
<feature type="transmembrane region" description="Helical" evidence="1">
    <location>
        <begin position="400"/>
        <end position="422"/>
    </location>
</feature>
<dbReference type="AlphaFoldDB" id="A0A518G7X6"/>
<feature type="transmembrane region" description="Helical" evidence="1">
    <location>
        <begin position="434"/>
        <end position="453"/>
    </location>
</feature>
<dbReference type="Pfam" id="PF12801">
    <property type="entry name" value="Fer4_5"/>
    <property type="match status" value="2"/>
</dbReference>
<sequence>MLPIINPNAPAPRTVLRSSVRRRGWGDAWLHTLRIALLCGLIGGLQQISTLRSQSETQGLGLSHVVGQFPSAREMGIASEDGLRNVRDASENSLGWVATTSPEADRIIGYSGPNNVLIAVDEKRRITGLELLSSGDTQEHADLVRRDEDFWQQFVGQAWEELAGLEMDGVSGATLTSLAIAEALALRTTGKRLSLRFPDPITLDDARLVCPKCTQLQRVERGSLQQWEMYDASQQLLGTLVRTGPLVDSVEGYQGPTELVMWLSSPDADGVPGNMLTANSLLEKVKIRSSYDNEPYVGYVRQEYGFWPLFAGRSLKSLGGIDLEAEKIEGVSGATMTSLAVAETIGLAATRIQNLVGPQKKALARGWNWSVTELATAVVAVLSLVWCRSHWRGRKWPRRLWQLGCFVILGIGTGNLLSIALFAGWTTAGVGPMLFAPGLAVLLAVALVSPVLLRQNVYCDHLCPHGALQQWARPLRVRIPHFCRPLPTLWGTSISRLAVRALKLSRGLVILAAIFWTVTETSIALTWLEPFDTYAWKVGVSASIVIWLLSLLLVLWRPMSYCQLACPTGHVLGMLKSARRTRHSLWIDVPLLAVTMVVWTYLISMR</sequence>
<dbReference type="Proteomes" id="UP000318017">
    <property type="component" value="Chromosome"/>
</dbReference>
<keyword evidence="1" id="KW-0472">Membrane</keyword>